<evidence type="ECO:0000256" key="9">
    <source>
        <dbReference type="RuleBase" id="RU003357"/>
    </source>
</evidence>
<feature type="domain" description="TonB-dependent receptor-like beta-barrel" evidence="12">
    <location>
        <begin position="281"/>
        <end position="760"/>
    </location>
</feature>
<dbReference type="CDD" id="cd01347">
    <property type="entry name" value="ligand_gated_channel"/>
    <property type="match status" value="1"/>
</dbReference>
<evidence type="ECO:0000256" key="11">
    <source>
        <dbReference type="SAM" id="SignalP"/>
    </source>
</evidence>
<evidence type="ECO:0000256" key="3">
    <source>
        <dbReference type="ARBA" id="ARBA00022452"/>
    </source>
</evidence>
<dbReference type="EMBL" id="JBBDHC010000002">
    <property type="protein sequence ID" value="MEJ1248396.1"/>
    <property type="molecule type" value="Genomic_DNA"/>
</dbReference>
<keyword evidence="7 8" id="KW-0998">Cell outer membrane</keyword>
<dbReference type="Proteomes" id="UP001364472">
    <property type="component" value="Unassembled WGS sequence"/>
</dbReference>
<keyword evidence="2 8" id="KW-0813">Transport</keyword>
<reference evidence="14 15" key="1">
    <citation type="journal article" date="2016" name="Antonie Van Leeuwenhoek">
        <title>Denitratimonas tolerans gen. nov., sp. nov., a denitrifying bacterium isolated from a bioreactor for tannery wastewater treatment.</title>
        <authorList>
            <person name="Han S.I."/>
            <person name="Kim J.O."/>
            <person name="Lee Y.R."/>
            <person name="Ekpeghere K.I."/>
            <person name="Koh S.C."/>
            <person name="Whang K.S."/>
        </authorList>
    </citation>
    <scope>NUCLEOTIDE SEQUENCE [LARGE SCALE GENOMIC DNA]</scope>
    <source>
        <strain evidence="14 15">KACC 17565</strain>
    </source>
</reference>
<dbReference type="SUPFAM" id="SSF56935">
    <property type="entry name" value="Porins"/>
    <property type="match status" value="1"/>
</dbReference>
<evidence type="ECO:0000256" key="4">
    <source>
        <dbReference type="ARBA" id="ARBA00022692"/>
    </source>
</evidence>
<feature type="chain" id="PRO_5043499872" evidence="11">
    <location>
        <begin position="28"/>
        <end position="799"/>
    </location>
</feature>
<feature type="domain" description="TonB-dependent receptor plug" evidence="13">
    <location>
        <begin position="60"/>
        <end position="181"/>
    </location>
</feature>
<evidence type="ECO:0000256" key="10">
    <source>
        <dbReference type="SAM" id="MobiDB-lite"/>
    </source>
</evidence>
<evidence type="ECO:0000259" key="12">
    <source>
        <dbReference type="Pfam" id="PF00593"/>
    </source>
</evidence>
<comment type="caution">
    <text evidence="14">The sequence shown here is derived from an EMBL/GenBank/DDBJ whole genome shotgun (WGS) entry which is preliminary data.</text>
</comment>
<dbReference type="Pfam" id="PF00593">
    <property type="entry name" value="TonB_dep_Rec_b-barrel"/>
    <property type="match status" value="1"/>
</dbReference>
<keyword evidence="6 8" id="KW-0472">Membrane</keyword>
<dbReference type="PANTHER" id="PTHR47234">
    <property type="match status" value="1"/>
</dbReference>
<dbReference type="PANTHER" id="PTHR47234:SF3">
    <property type="entry name" value="SECRETIN_TONB SHORT N-TERMINAL DOMAIN-CONTAINING PROTEIN"/>
    <property type="match status" value="1"/>
</dbReference>
<dbReference type="PROSITE" id="PS52016">
    <property type="entry name" value="TONB_DEPENDENT_REC_3"/>
    <property type="match status" value="1"/>
</dbReference>
<keyword evidence="11" id="KW-0732">Signal</keyword>
<feature type="region of interest" description="Disordered" evidence="10">
    <location>
        <begin position="432"/>
        <end position="453"/>
    </location>
</feature>
<evidence type="ECO:0000256" key="6">
    <source>
        <dbReference type="ARBA" id="ARBA00023136"/>
    </source>
</evidence>
<proteinExistence type="inferred from homology"/>
<accession>A0AAW9R232</accession>
<dbReference type="RefSeq" id="WP_337334114.1">
    <property type="nucleotide sequence ID" value="NZ_JBBDHC010000002.1"/>
</dbReference>
<evidence type="ECO:0000313" key="14">
    <source>
        <dbReference type="EMBL" id="MEJ1248396.1"/>
    </source>
</evidence>
<keyword evidence="4 8" id="KW-0812">Transmembrane</keyword>
<evidence type="ECO:0000256" key="2">
    <source>
        <dbReference type="ARBA" id="ARBA00022448"/>
    </source>
</evidence>
<name>A0AAW9R232_9GAMM</name>
<dbReference type="InterPro" id="IPR036942">
    <property type="entry name" value="Beta-barrel_TonB_sf"/>
</dbReference>
<sequence>MYSSTHRNALYVAVLMALVAMPGSVSAAGQGAAGSTATEAQRLDAVTVLGSRRHDRSSDTDTPVPIDVLPMQAAATQGGKFDLTEYLQYASPSFTAGRQTGADNTDSVENAALRGLGSDQTLVLVNGKRLHTAALVNIFGVRNRGATGADLNTIPLLALDQVEILRDGAAAQYGSDAIAGVINLSLKRSKGCEVVAGYGQYSRGDGENWTGSGYCGFGIGNDGVLALTAEYQDRGRSNRATEADPHRIIGDGKVRNGTFYLNGELPFGENATFYFNGGIQNRDASSAAWGRGGIGSDDIPSRNSEAMYPDGYAPFIDAYVQDRHGTVGAWWMSGDWRMDLSQTAGYNRLMDTIRNTMNASIANLDLINGGSGISPSVFDAGGFSFAQQTTNFDVSRFFSGWRSGLNLAFGAEFRHETYKIYAGEEGSWADYDGPGGGNAGSQGFPGFQPGDATSKSRHSWAGYLDVETYWTDRFSTSQAIRFEDYSDFGSTATGKLAAAFRANEAWLLRGSASTGFRAPSLQQRYFSSTFTDFVAGVPTDVVLAPNGGAVATAAGIPSLKEEESMNFTLGFTWTPTDALSVTLDGYQIEIDDRIVLSGRFQDDDPSIGDILQQLGVGEAQFFVNSVDTRTRGIDLTINHRANVGQGVLNTFLAFNRGTTKVQKVNTPPNLLGREESLLEERDRRFIEGGSPRSKAVLGFDYVLGNWATDFKVIYFGPMTLGTFSGPPEPNQEYSGKTSADLAFTYSFTENAKLTLGGTNLLDTFPSRQNPDETDNGYIYEGVQFGINGRAFFTRFSYSF</sequence>
<dbReference type="Pfam" id="PF07715">
    <property type="entry name" value="Plug"/>
    <property type="match status" value="1"/>
</dbReference>
<dbReference type="InterPro" id="IPR039426">
    <property type="entry name" value="TonB-dep_rcpt-like"/>
</dbReference>
<evidence type="ECO:0000256" key="8">
    <source>
        <dbReference type="PROSITE-ProRule" id="PRU01360"/>
    </source>
</evidence>
<comment type="similarity">
    <text evidence="8 9">Belongs to the TonB-dependent receptor family.</text>
</comment>
<keyword evidence="14" id="KW-0675">Receptor</keyword>
<dbReference type="AlphaFoldDB" id="A0AAW9R232"/>
<evidence type="ECO:0000313" key="15">
    <source>
        <dbReference type="Proteomes" id="UP001364472"/>
    </source>
</evidence>
<dbReference type="InterPro" id="IPR037066">
    <property type="entry name" value="Plug_dom_sf"/>
</dbReference>
<comment type="subcellular location">
    <subcellularLocation>
        <location evidence="1 8">Cell outer membrane</location>
        <topology evidence="1 8">Multi-pass membrane protein</topology>
    </subcellularLocation>
</comment>
<dbReference type="Gene3D" id="2.170.130.10">
    <property type="entry name" value="TonB-dependent receptor, plug domain"/>
    <property type="match status" value="1"/>
</dbReference>
<keyword evidence="3 8" id="KW-1134">Transmembrane beta strand</keyword>
<gene>
    <name evidence="14" type="ORF">WB794_01710</name>
</gene>
<dbReference type="Gene3D" id="2.40.170.20">
    <property type="entry name" value="TonB-dependent receptor, beta-barrel domain"/>
    <property type="match status" value="1"/>
</dbReference>
<keyword evidence="15" id="KW-1185">Reference proteome</keyword>
<evidence type="ECO:0000259" key="13">
    <source>
        <dbReference type="Pfam" id="PF07715"/>
    </source>
</evidence>
<evidence type="ECO:0000256" key="7">
    <source>
        <dbReference type="ARBA" id="ARBA00023237"/>
    </source>
</evidence>
<organism evidence="14 15">
    <name type="scientific">Denitratimonas tolerans</name>
    <dbReference type="NCBI Taxonomy" id="1338420"/>
    <lineage>
        <taxon>Bacteria</taxon>
        <taxon>Pseudomonadati</taxon>
        <taxon>Pseudomonadota</taxon>
        <taxon>Gammaproteobacteria</taxon>
        <taxon>Lysobacterales</taxon>
        <taxon>Lysobacteraceae</taxon>
        <taxon>Denitratimonas</taxon>
    </lineage>
</organism>
<dbReference type="InterPro" id="IPR000531">
    <property type="entry name" value="Beta-barrel_TonB"/>
</dbReference>
<protein>
    <submittedName>
        <fullName evidence="14">TonB-dependent receptor</fullName>
    </submittedName>
</protein>
<keyword evidence="5 9" id="KW-0798">TonB box</keyword>
<evidence type="ECO:0000256" key="1">
    <source>
        <dbReference type="ARBA" id="ARBA00004571"/>
    </source>
</evidence>
<dbReference type="InterPro" id="IPR012910">
    <property type="entry name" value="Plug_dom"/>
</dbReference>
<feature type="signal peptide" evidence="11">
    <location>
        <begin position="1"/>
        <end position="27"/>
    </location>
</feature>
<evidence type="ECO:0000256" key="5">
    <source>
        <dbReference type="ARBA" id="ARBA00023077"/>
    </source>
</evidence>
<dbReference type="GO" id="GO:0009279">
    <property type="term" value="C:cell outer membrane"/>
    <property type="evidence" value="ECO:0007669"/>
    <property type="project" value="UniProtKB-SubCell"/>
</dbReference>